<gene>
    <name evidence="5" type="primary">EFM4</name>
    <name evidence="7" type="ORF">BDU57DRAFT_568466</name>
</gene>
<evidence type="ECO:0000256" key="4">
    <source>
        <dbReference type="ARBA" id="ARBA00022691"/>
    </source>
</evidence>
<dbReference type="InterPro" id="IPR025714">
    <property type="entry name" value="Methyltranfer_dom"/>
</dbReference>
<dbReference type="GO" id="GO:0016279">
    <property type="term" value="F:protein-lysine N-methyltransferase activity"/>
    <property type="evidence" value="ECO:0007669"/>
    <property type="project" value="UniProtKB-UniRule"/>
</dbReference>
<keyword evidence="2 5" id="KW-0489">Methyltransferase</keyword>
<evidence type="ECO:0000259" key="6">
    <source>
        <dbReference type="Pfam" id="PF13847"/>
    </source>
</evidence>
<dbReference type="CDD" id="cd02440">
    <property type="entry name" value="AdoMet_MTases"/>
    <property type="match status" value="1"/>
</dbReference>
<reference evidence="7" key="1">
    <citation type="journal article" date="2020" name="Stud. Mycol.">
        <title>101 Dothideomycetes genomes: a test case for predicting lifestyles and emergence of pathogens.</title>
        <authorList>
            <person name="Haridas S."/>
            <person name="Albert R."/>
            <person name="Binder M."/>
            <person name="Bloem J."/>
            <person name="Labutti K."/>
            <person name="Salamov A."/>
            <person name="Andreopoulos B."/>
            <person name="Baker S."/>
            <person name="Barry K."/>
            <person name="Bills G."/>
            <person name="Bluhm B."/>
            <person name="Cannon C."/>
            <person name="Castanera R."/>
            <person name="Culley D."/>
            <person name="Daum C."/>
            <person name="Ezra D."/>
            <person name="Gonzalez J."/>
            <person name="Henrissat B."/>
            <person name="Kuo A."/>
            <person name="Liang C."/>
            <person name="Lipzen A."/>
            <person name="Lutzoni F."/>
            <person name="Magnuson J."/>
            <person name="Mondo S."/>
            <person name="Nolan M."/>
            <person name="Ohm R."/>
            <person name="Pangilinan J."/>
            <person name="Park H.-J."/>
            <person name="Ramirez L."/>
            <person name="Alfaro M."/>
            <person name="Sun H."/>
            <person name="Tritt A."/>
            <person name="Yoshinaga Y."/>
            <person name="Zwiers L.-H."/>
            <person name="Turgeon B."/>
            <person name="Goodwin S."/>
            <person name="Spatafora J."/>
            <person name="Crous P."/>
            <person name="Grigoriev I."/>
        </authorList>
    </citation>
    <scope>NUCLEOTIDE SEQUENCE</scope>
    <source>
        <strain evidence="7">HMLAC05119</strain>
    </source>
</reference>
<dbReference type="OrthoDB" id="10069295at2759"/>
<dbReference type="Pfam" id="PF13847">
    <property type="entry name" value="Methyltransf_31"/>
    <property type="match status" value="1"/>
</dbReference>
<dbReference type="Proteomes" id="UP000800096">
    <property type="component" value="Unassembled WGS sequence"/>
</dbReference>
<dbReference type="GO" id="GO:0005737">
    <property type="term" value="C:cytoplasm"/>
    <property type="evidence" value="ECO:0007669"/>
    <property type="project" value="UniProtKB-SubCell"/>
</dbReference>
<name>A0A6A5QWA2_AMPQU</name>
<keyword evidence="5" id="KW-0813">Transport</keyword>
<keyword evidence="4 5" id="KW-0949">S-adenosyl-L-methionine</keyword>
<dbReference type="GO" id="GO:0016192">
    <property type="term" value="P:vesicle-mediated transport"/>
    <property type="evidence" value="ECO:0007669"/>
    <property type="project" value="UniProtKB-UniRule"/>
</dbReference>
<comment type="subcellular location">
    <subcellularLocation>
        <location evidence="5">Cytoplasm</location>
    </subcellularLocation>
</comment>
<proteinExistence type="inferred from homology"/>
<dbReference type="Gene3D" id="3.40.50.150">
    <property type="entry name" value="Vaccinia Virus protein VP39"/>
    <property type="match status" value="1"/>
</dbReference>
<comment type="similarity">
    <text evidence="5">Belongs to the class I-like SAM-binding methyltransferase superfamily. EFM4 family.</text>
</comment>
<keyword evidence="1 5" id="KW-0963">Cytoplasm</keyword>
<dbReference type="PANTHER" id="PTHR12843:SF5">
    <property type="entry name" value="EEF1A LYSINE METHYLTRANSFERASE 2"/>
    <property type="match status" value="1"/>
</dbReference>
<sequence length="243" mass="26617">MPPPPTHLSPSSLGQKSHWDAAYTTELSNFSTNAADVGTIWFSDACAEERMLSFLSGLSDSGALDQETTRFLDLGTGNGHMLFALREDGWRGAMVGVDYSGKSVELARGIQRRKGEGYEDLRFEEWDVLAQAASPMLAEGWDVVLDKGTFDAVCLSNEVDARGRRVCEGYKERVVPLIAPGGRFLITSCNWTEEELKGWFDGGELGFVGKVKYPSFTFGGREGSSVVTLCFQRNDTTAAESRT</sequence>
<organism evidence="7 8">
    <name type="scientific">Ampelomyces quisqualis</name>
    <name type="common">Powdery mildew agent</name>
    <dbReference type="NCBI Taxonomy" id="50730"/>
    <lineage>
        <taxon>Eukaryota</taxon>
        <taxon>Fungi</taxon>
        <taxon>Dikarya</taxon>
        <taxon>Ascomycota</taxon>
        <taxon>Pezizomycotina</taxon>
        <taxon>Dothideomycetes</taxon>
        <taxon>Pleosporomycetidae</taxon>
        <taxon>Pleosporales</taxon>
        <taxon>Pleosporineae</taxon>
        <taxon>Phaeosphaeriaceae</taxon>
        <taxon>Ampelomyces</taxon>
    </lineage>
</organism>
<evidence type="ECO:0000256" key="2">
    <source>
        <dbReference type="ARBA" id="ARBA00022603"/>
    </source>
</evidence>
<keyword evidence="8" id="KW-1185">Reference proteome</keyword>
<dbReference type="InterPro" id="IPR029063">
    <property type="entry name" value="SAM-dependent_MTases_sf"/>
</dbReference>
<dbReference type="EC" id="2.1.1.-" evidence="5"/>
<evidence type="ECO:0000256" key="5">
    <source>
        <dbReference type="HAMAP-Rule" id="MF_03188"/>
    </source>
</evidence>
<evidence type="ECO:0000256" key="1">
    <source>
        <dbReference type="ARBA" id="ARBA00022490"/>
    </source>
</evidence>
<dbReference type="GO" id="GO:0032259">
    <property type="term" value="P:methylation"/>
    <property type="evidence" value="ECO:0007669"/>
    <property type="project" value="UniProtKB-KW"/>
</dbReference>
<dbReference type="InterPro" id="IPR026635">
    <property type="entry name" value="Efm4/METTL10"/>
</dbReference>
<comment type="function">
    <text evidence="5">S-adenosyl-L-methionine-dependent protein-lysine N-methyltransferase that mono- and dimethylates elongation factor 1-alpha at 'Lys-316'. May play a role in intracellular transport.</text>
</comment>
<feature type="domain" description="Methyltransferase" evidence="6">
    <location>
        <begin position="67"/>
        <end position="196"/>
    </location>
</feature>
<dbReference type="HAMAP" id="MF_03188">
    <property type="entry name" value="Methyltr_EFM4"/>
    <property type="match status" value="1"/>
</dbReference>
<evidence type="ECO:0000256" key="3">
    <source>
        <dbReference type="ARBA" id="ARBA00022679"/>
    </source>
</evidence>
<keyword evidence="3 5" id="KW-0808">Transferase</keyword>
<accession>A0A6A5QWA2</accession>
<protein>
    <recommendedName>
        <fullName evidence="5">Protein-lysine N-methyltransferase EFM4</fullName>
        <ecNumber evidence="5">2.1.1.-</ecNumber>
    </recommendedName>
    <alternativeName>
        <fullName evidence="5">Elongation factor methyltransferase 4</fullName>
    </alternativeName>
</protein>
<dbReference type="PANTHER" id="PTHR12843">
    <property type="entry name" value="PROTEIN-LYSINE N-METHYLTRANSFERASE METTL10"/>
    <property type="match status" value="1"/>
</dbReference>
<dbReference type="SUPFAM" id="SSF53335">
    <property type="entry name" value="S-adenosyl-L-methionine-dependent methyltransferases"/>
    <property type="match status" value="1"/>
</dbReference>
<dbReference type="EMBL" id="ML979133">
    <property type="protein sequence ID" value="KAF1919198.1"/>
    <property type="molecule type" value="Genomic_DNA"/>
</dbReference>
<evidence type="ECO:0000313" key="8">
    <source>
        <dbReference type="Proteomes" id="UP000800096"/>
    </source>
</evidence>
<dbReference type="AlphaFoldDB" id="A0A6A5QWA2"/>
<evidence type="ECO:0000313" key="7">
    <source>
        <dbReference type="EMBL" id="KAF1919198.1"/>
    </source>
</evidence>